<dbReference type="RefSeq" id="YP_010841518.1">
    <property type="nucleotide sequence ID" value="NC_079139.1"/>
</dbReference>
<feature type="domain" description="Apple" evidence="2">
    <location>
        <begin position="102"/>
        <end position="149"/>
    </location>
</feature>
<dbReference type="PANTHER" id="PTHR10068">
    <property type="entry name" value="BONE MARROW PROTEOGLYCAN"/>
    <property type="match status" value="1"/>
</dbReference>
<dbReference type="PANTHER" id="PTHR10068:SF14">
    <property type="entry name" value="CELL WALL ADHESIN EAP1"/>
    <property type="match status" value="1"/>
</dbReference>
<dbReference type="Pfam" id="PF00024">
    <property type="entry name" value="PAN_1"/>
    <property type="match status" value="2"/>
</dbReference>
<evidence type="ECO:0000313" key="3">
    <source>
        <dbReference type="EMBL" id="BCS82910.1"/>
    </source>
</evidence>
<dbReference type="Proteomes" id="UP001321479">
    <property type="component" value="Segment"/>
</dbReference>
<feature type="domain" description="Apple" evidence="2">
    <location>
        <begin position="245"/>
        <end position="303"/>
    </location>
</feature>
<evidence type="ECO:0000313" key="4">
    <source>
        <dbReference type="Proteomes" id="UP001321479"/>
    </source>
</evidence>
<dbReference type="GeneID" id="80558115"/>
<accession>A0ABM7NRX1</accession>
<dbReference type="Gene3D" id="3.50.4.10">
    <property type="entry name" value="Hepatocyte Growth Factor"/>
    <property type="match status" value="1"/>
</dbReference>
<feature type="region of interest" description="Disordered" evidence="1">
    <location>
        <begin position="163"/>
        <end position="241"/>
    </location>
</feature>
<sequence length="321" mass="35825">MNNPNDSRFKLLDNVRQIINQRGQTNTDRTNKIMIDGKSVGTSTGDLVTLNRFGNATKNNHVNQEPYYVSGVPATQQNNLVVGSVNRVPFNGTPVTRTSMYMPNTDCPGFNTRTFKVPMESECQNSCVRDNDCKLWSYDKRNNYCYLKNKILPCNSDNNYSSGRIITGSTPVQPNQPQRQVQPNQPSQPQRPVQPNQPSQPQRPVQPSQPQRPVQPNQPSQPQRPVQPNQPSQSTVTRISSMIPNVIHTELMTSDKSLRLSDPESCKFACINDNQCGSWVFIPSDKIAPGQKQCQLYNSSPSFVGPAQGGAYGVIYNQLPL</sequence>
<evidence type="ECO:0000259" key="2">
    <source>
        <dbReference type="Pfam" id="PF00024"/>
    </source>
</evidence>
<keyword evidence="4" id="KW-1185">Reference proteome</keyword>
<dbReference type="EMBL" id="AP024483">
    <property type="protein sequence ID" value="BCS82910.1"/>
    <property type="molecule type" value="Genomic_DNA"/>
</dbReference>
<dbReference type="InterPro" id="IPR003609">
    <property type="entry name" value="Pan_app"/>
</dbReference>
<organism evidence="3 4">
    <name type="scientific">Cotonvirus japonicus</name>
    <dbReference type="NCBI Taxonomy" id="2811091"/>
    <lineage>
        <taxon>Viruses</taxon>
        <taxon>Varidnaviria</taxon>
        <taxon>Bamfordvirae</taxon>
        <taxon>Nucleocytoviricota</taxon>
        <taxon>Megaviricetes</taxon>
        <taxon>Imitervirales</taxon>
        <taxon>Mimiviridae</taxon>
        <taxon>Megamimivirinae</taxon>
        <taxon>Cotonvirus</taxon>
        <taxon>Cotonvirus japonicum</taxon>
    </lineage>
</organism>
<feature type="compositionally biased region" description="Low complexity" evidence="1">
    <location>
        <begin position="171"/>
        <end position="234"/>
    </location>
</feature>
<protein>
    <recommendedName>
        <fullName evidence="2">Apple domain-containing protein</fullName>
    </recommendedName>
</protein>
<reference evidence="3 4" key="1">
    <citation type="submission" date="2021-02" db="EMBL/GenBank/DDBJ databases">
        <title>Cotonvirus japonicus, which uses Golgi apparatus of host cells for its virion factory, phylogenetically links tailed tupanvirus and icosahedral mimivirus.</title>
        <authorList>
            <person name="Takahashi H."/>
            <person name="Fukaya S."/>
            <person name="Song C."/>
            <person name="Murata K."/>
            <person name="Takemura M."/>
        </authorList>
    </citation>
    <scope>NUCLEOTIDE SEQUENCE [LARGE SCALE GENOMIC DNA]</scope>
</reference>
<proteinExistence type="predicted"/>
<name>A0ABM7NRX1_9VIRU</name>
<evidence type="ECO:0000256" key="1">
    <source>
        <dbReference type="SAM" id="MobiDB-lite"/>
    </source>
</evidence>